<dbReference type="RefSeq" id="WP_075005963.1">
    <property type="nucleotide sequence ID" value="NZ_FOAP01000003.1"/>
</dbReference>
<accession>A0A1H7M081</accession>
<sequence>MRREVLIRRIAQERVARRLPHEKLAELSAYWGWDEVSPGWLRLPVRVREEMLRREDTVPRIWRSLYDAFFEFVEEDARRIVRNEALKAEAEELGIAVDAVEGTPDAAEPCPCCGYRTFEWRGEHDVCPVCGWEDEDGEDMLDDGPERLQRFSVAHQMTRAEYRRAYEAMRDVDLRAGDPERLRKYGRFATAESRPRLIPRGD</sequence>
<dbReference type="InterPro" id="IPR025983">
    <property type="entry name" value="Cys_rich_CPCC"/>
</dbReference>
<evidence type="ECO:0000313" key="3">
    <source>
        <dbReference type="Proteomes" id="UP000182719"/>
    </source>
</evidence>
<evidence type="ECO:0000259" key="1">
    <source>
        <dbReference type="Pfam" id="PF14206"/>
    </source>
</evidence>
<gene>
    <name evidence="2" type="ORF">SAMN05444354_103380</name>
</gene>
<dbReference type="EMBL" id="FOAP01000003">
    <property type="protein sequence ID" value="SEL04135.1"/>
    <property type="molecule type" value="Genomic_DNA"/>
</dbReference>
<dbReference type="OrthoDB" id="1456570at2"/>
<organism evidence="2 3">
    <name type="scientific">Stigmatella aurantiaca</name>
    <dbReference type="NCBI Taxonomy" id="41"/>
    <lineage>
        <taxon>Bacteria</taxon>
        <taxon>Pseudomonadati</taxon>
        <taxon>Myxococcota</taxon>
        <taxon>Myxococcia</taxon>
        <taxon>Myxococcales</taxon>
        <taxon>Cystobacterineae</taxon>
        <taxon>Archangiaceae</taxon>
        <taxon>Stigmatella</taxon>
    </lineage>
</organism>
<dbReference type="Proteomes" id="UP000182719">
    <property type="component" value="Unassembled WGS sequence"/>
</dbReference>
<proteinExistence type="predicted"/>
<keyword evidence="3" id="KW-1185">Reference proteome</keyword>
<reference evidence="3" key="1">
    <citation type="submission" date="2016-10" db="EMBL/GenBank/DDBJ databases">
        <authorList>
            <person name="Varghese N."/>
            <person name="Submissions S."/>
        </authorList>
    </citation>
    <scope>NUCLEOTIDE SEQUENCE [LARGE SCALE GENOMIC DNA]</scope>
    <source>
        <strain evidence="3">DSM 17044</strain>
    </source>
</reference>
<feature type="domain" description="Cysteine-rich CPCC" evidence="1">
    <location>
        <begin position="109"/>
        <end position="136"/>
    </location>
</feature>
<protein>
    <submittedName>
        <fullName evidence="2">Cysteine-rich CPCC</fullName>
    </submittedName>
</protein>
<dbReference type="Pfam" id="PF14206">
    <property type="entry name" value="Cys_rich_CPCC"/>
    <property type="match status" value="1"/>
</dbReference>
<evidence type="ECO:0000313" key="2">
    <source>
        <dbReference type="EMBL" id="SEL04135.1"/>
    </source>
</evidence>
<name>A0A1H7M081_STIAU</name>
<dbReference type="AlphaFoldDB" id="A0A1H7M081"/>